<feature type="non-terminal residue" evidence="1">
    <location>
        <position position="91"/>
    </location>
</feature>
<protein>
    <submittedName>
        <fullName evidence="1">Uncharacterized protein</fullName>
    </submittedName>
</protein>
<sequence length="91" mass="10130">RLQCNSAICSDFGKCAVIYKVLQCTGFDKWLIMGNSESHSRGALPCTTVLPVRLTKKMKTFISEQDEIGNPPRLILVNQKKHSSIPAPRRG</sequence>
<reference evidence="1 2" key="1">
    <citation type="journal article" date="2006" name="Science">
        <title>Phytophthora genome sequences uncover evolutionary origins and mechanisms of pathogenesis.</title>
        <authorList>
            <person name="Tyler B.M."/>
            <person name="Tripathy S."/>
            <person name="Zhang X."/>
            <person name="Dehal P."/>
            <person name="Jiang R.H."/>
            <person name="Aerts A."/>
            <person name="Arredondo F.D."/>
            <person name="Baxter L."/>
            <person name="Bensasson D."/>
            <person name="Beynon J.L."/>
            <person name="Chapman J."/>
            <person name="Damasceno C.M."/>
            <person name="Dorrance A.E."/>
            <person name="Dou D."/>
            <person name="Dickerman A.W."/>
            <person name="Dubchak I.L."/>
            <person name="Garbelotto M."/>
            <person name="Gijzen M."/>
            <person name="Gordon S.G."/>
            <person name="Govers F."/>
            <person name="Grunwald N.J."/>
            <person name="Huang W."/>
            <person name="Ivors K.L."/>
            <person name="Jones R.W."/>
            <person name="Kamoun S."/>
            <person name="Krampis K."/>
            <person name="Lamour K.H."/>
            <person name="Lee M.K."/>
            <person name="McDonald W.H."/>
            <person name="Medina M."/>
            <person name="Meijer H.J."/>
            <person name="Nordberg E.K."/>
            <person name="Maclean D.J."/>
            <person name="Ospina-Giraldo M.D."/>
            <person name="Morris P.F."/>
            <person name="Phuntumart V."/>
            <person name="Putnam N.H."/>
            <person name="Rash S."/>
            <person name="Rose J.K."/>
            <person name="Sakihama Y."/>
            <person name="Salamov A.A."/>
            <person name="Savidor A."/>
            <person name="Scheuring C.F."/>
            <person name="Smith B.M."/>
            <person name="Sobral B.W."/>
            <person name="Terry A."/>
            <person name="Torto-Alalibo T.A."/>
            <person name="Win J."/>
            <person name="Xu Z."/>
            <person name="Zhang H."/>
            <person name="Grigoriev I.V."/>
            <person name="Rokhsar D.S."/>
            <person name="Boore J.L."/>
        </authorList>
    </citation>
    <scope>NUCLEOTIDE SEQUENCE [LARGE SCALE GENOMIC DNA]</scope>
    <source>
        <strain evidence="1 2">P6497</strain>
    </source>
</reference>
<dbReference type="RefSeq" id="XP_009518008.1">
    <property type="nucleotide sequence ID" value="XM_009519713.1"/>
</dbReference>
<dbReference type="GeneID" id="20651031"/>
<proteinExistence type="predicted"/>
<name>G4YR53_PHYSP</name>
<organism evidence="1 2">
    <name type="scientific">Phytophthora sojae (strain P6497)</name>
    <name type="common">Soybean stem and root rot agent</name>
    <name type="synonym">Phytophthora megasperma f. sp. glycines</name>
    <dbReference type="NCBI Taxonomy" id="1094619"/>
    <lineage>
        <taxon>Eukaryota</taxon>
        <taxon>Sar</taxon>
        <taxon>Stramenopiles</taxon>
        <taxon>Oomycota</taxon>
        <taxon>Peronosporomycetes</taxon>
        <taxon>Peronosporales</taxon>
        <taxon>Peronosporaceae</taxon>
        <taxon>Phytophthora</taxon>
    </lineage>
</organism>
<dbReference type="InParanoid" id="G4YR53"/>
<dbReference type="AlphaFoldDB" id="G4YR53"/>
<evidence type="ECO:0000313" key="2">
    <source>
        <dbReference type="Proteomes" id="UP000002640"/>
    </source>
</evidence>
<dbReference type="KEGG" id="psoj:PHYSODRAFT_389271"/>
<feature type="non-terminal residue" evidence="1">
    <location>
        <position position="1"/>
    </location>
</feature>
<evidence type="ECO:0000313" key="1">
    <source>
        <dbReference type="EMBL" id="EGZ30733.1"/>
    </source>
</evidence>
<gene>
    <name evidence="1" type="ORF">PHYSODRAFT_389271</name>
</gene>
<accession>G4YR53</accession>
<dbReference type="Proteomes" id="UP000002640">
    <property type="component" value="Unassembled WGS sequence"/>
</dbReference>
<dbReference type="EMBL" id="JH159151">
    <property type="protein sequence ID" value="EGZ30733.1"/>
    <property type="molecule type" value="Genomic_DNA"/>
</dbReference>
<keyword evidence="2" id="KW-1185">Reference proteome</keyword>